<proteinExistence type="predicted"/>
<dbReference type="SUPFAM" id="SSF48452">
    <property type="entry name" value="TPR-like"/>
    <property type="match status" value="1"/>
</dbReference>
<dbReference type="InterPro" id="IPR011990">
    <property type="entry name" value="TPR-like_helical_dom_sf"/>
</dbReference>
<feature type="repeat" description="PPR" evidence="2">
    <location>
        <begin position="335"/>
        <end position="369"/>
    </location>
</feature>
<organism evidence="3 4">
    <name type="scientific">Canna indica</name>
    <name type="common">Indian-shot</name>
    <dbReference type="NCBI Taxonomy" id="4628"/>
    <lineage>
        <taxon>Eukaryota</taxon>
        <taxon>Viridiplantae</taxon>
        <taxon>Streptophyta</taxon>
        <taxon>Embryophyta</taxon>
        <taxon>Tracheophyta</taxon>
        <taxon>Spermatophyta</taxon>
        <taxon>Magnoliopsida</taxon>
        <taxon>Liliopsida</taxon>
        <taxon>Zingiberales</taxon>
        <taxon>Cannaceae</taxon>
        <taxon>Canna</taxon>
    </lineage>
</organism>
<feature type="repeat" description="PPR" evidence="2">
    <location>
        <begin position="436"/>
        <end position="470"/>
    </location>
</feature>
<dbReference type="GO" id="GO:0003723">
    <property type="term" value="F:RNA binding"/>
    <property type="evidence" value="ECO:0007669"/>
    <property type="project" value="InterPro"/>
</dbReference>
<dbReference type="InterPro" id="IPR002885">
    <property type="entry name" value="PPR_rpt"/>
</dbReference>
<dbReference type="InterPro" id="IPR046960">
    <property type="entry name" value="PPR_At4g14850-like_plant"/>
</dbReference>
<evidence type="ECO:0008006" key="5">
    <source>
        <dbReference type="Google" id="ProtNLM"/>
    </source>
</evidence>
<dbReference type="PROSITE" id="PS51375">
    <property type="entry name" value="PPR"/>
    <property type="match status" value="6"/>
</dbReference>
<name>A0AAQ3KGZ3_9LILI</name>
<dbReference type="PANTHER" id="PTHR47926:SF472">
    <property type="entry name" value="REPEAT (PPR) SUPERFAMILY PROTEIN, PUTATIVE-RELATED"/>
    <property type="match status" value="1"/>
</dbReference>
<keyword evidence="1" id="KW-0677">Repeat</keyword>
<dbReference type="EMBL" id="CP136894">
    <property type="protein sequence ID" value="WOL07190.1"/>
    <property type="molecule type" value="Genomic_DNA"/>
</dbReference>
<feature type="repeat" description="PPR" evidence="2">
    <location>
        <begin position="471"/>
        <end position="506"/>
    </location>
</feature>
<feature type="repeat" description="PPR" evidence="2">
    <location>
        <begin position="201"/>
        <end position="231"/>
    </location>
</feature>
<evidence type="ECO:0000256" key="1">
    <source>
        <dbReference type="ARBA" id="ARBA00022737"/>
    </source>
</evidence>
<dbReference type="NCBIfam" id="TIGR00756">
    <property type="entry name" value="PPR"/>
    <property type="match status" value="4"/>
</dbReference>
<dbReference type="Gene3D" id="1.25.40.10">
    <property type="entry name" value="Tetratricopeptide repeat domain"/>
    <property type="match status" value="6"/>
</dbReference>
<dbReference type="FunFam" id="1.25.40.10:FF:000090">
    <property type="entry name" value="Pentatricopeptide repeat-containing protein, chloroplastic"/>
    <property type="match status" value="1"/>
</dbReference>
<sequence>MRLAVPLQQFANAVSDEVRRGLAGAASHGRAVPPDLRAYGFLIQRCAEEGRLREGQHLHARLVALGVVPSNFLASKLISLYSRCGRLPDARRMFDQIPCRNLFAWNSMLLAYALHGHGSHALRLFSSIPTSLPPDAFTISALLKSLSSLPASSAHRAAHALALRHGLVHDIFVSNGLITSYAYADDLGCARRLFDAMPHRDIVSWNSMISGYSQSGHYQECLQLYREMAAGSDGVLPDAVTVLSVLQACSQMKDLVSGLEVHRFVVEHGIELDRTGWNSVIGFYAKCGSLDYARQLFDEMSDKDGVSYSAMITGYMSYGLVGPAIDLFRQALDPVLSTWNAVIAGLAQNNRHDQVLEFVRRMQASGFRPNAVTLSSLLPTLSFYSNLLGGKQVHGYAIRNDCDQSIYLATALVDTYAKAGFLQGARRVFQVTTGRSVVVWTAIISAYAAHGDAETTLNLFDRMLGAGIKPDDVTLTAVLSACAHAGAVEEARRIFDAMTSIHGVLPTSEHYTCMVGVLSRRGMLKEAVEFIKTMPLEPNSKTWGSVLNGAAVYGDVEIGQFAFEQLLEIEPESTGNYVLMANLFSKAGRWEKAKLVRGMMRGIGLAKPPGCSWIESGDGLHSFVARDKSNRRGKEIYAVLQGLLKLMRDEGYASGEELDEETEAHRQNGDEQ</sequence>
<evidence type="ECO:0000256" key="2">
    <source>
        <dbReference type="PROSITE-ProRule" id="PRU00708"/>
    </source>
</evidence>
<dbReference type="InterPro" id="IPR046848">
    <property type="entry name" value="E_motif"/>
</dbReference>
<dbReference type="PANTHER" id="PTHR47926">
    <property type="entry name" value="PENTATRICOPEPTIDE REPEAT-CONTAINING PROTEIN"/>
    <property type="match status" value="1"/>
</dbReference>
<accession>A0AAQ3KGZ3</accession>
<gene>
    <name evidence="3" type="ORF">Cni_G15928</name>
</gene>
<feature type="repeat" description="PPR" evidence="2">
    <location>
        <begin position="273"/>
        <end position="307"/>
    </location>
</feature>
<reference evidence="3 4" key="1">
    <citation type="submission" date="2023-10" db="EMBL/GenBank/DDBJ databases">
        <title>Chromosome-scale genome assembly provides insights into flower coloration mechanisms of Canna indica.</title>
        <authorList>
            <person name="Li C."/>
        </authorList>
    </citation>
    <scope>NUCLEOTIDE SEQUENCE [LARGE SCALE GENOMIC DNA]</scope>
    <source>
        <tissue evidence="3">Flower</tissue>
    </source>
</reference>
<evidence type="ECO:0000313" key="3">
    <source>
        <dbReference type="EMBL" id="WOL07190.1"/>
    </source>
</evidence>
<evidence type="ECO:0000313" key="4">
    <source>
        <dbReference type="Proteomes" id="UP001327560"/>
    </source>
</evidence>
<dbReference type="AlphaFoldDB" id="A0AAQ3KGZ3"/>
<keyword evidence="4" id="KW-1185">Reference proteome</keyword>
<feature type="repeat" description="PPR" evidence="2">
    <location>
        <begin position="35"/>
        <end position="69"/>
    </location>
</feature>
<protein>
    <recommendedName>
        <fullName evidence="5">Pentatricopeptide repeat-containing protein</fullName>
    </recommendedName>
</protein>
<dbReference type="Proteomes" id="UP001327560">
    <property type="component" value="Chromosome 5"/>
</dbReference>
<dbReference type="Pfam" id="PF01535">
    <property type="entry name" value="PPR"/>
    <property type="match status" value="5"/>
</dbReference>
<dbReference type="Pfam" id="PF13041">
    <property type="entry name" value="PPR_2"/>
    <property type="match status" value="3"/>
</dbReference>
<dbReference type="FunFam" id="1.25.40.10:FF:000344">
    <property type="entry name" value="Pentatricopeptide repeat-containing protein"/>
    <property type="match status" value="1"/>
</dbReference>
<dbReference type="GO" id="GO:0009451">
    <property type="term" value="P:RNA modification"/>
    <property type="evidence" value="ECO:0007669"/>
    <property type="project" value="InterPro"/>
</dbReference>
<dbReference type="Pfam" id="PF20431">
    <property type="entry name" value="E_motif"/>
    <property type="match status" value="1"/>
</dbReference>